<keyword evidence="3" id="KW-1185">Reference proteome</keyword>
<sequence>MPSPHTHSLLQLPAHSIPSTSTNTSPVHFSPSIRPSHNTPSRHPAPSTGLSASVSSTDLFIFHSICLNFPKKVIRQWTFPALFTLTASRF</sequence>
<accession>A0A5B7GVN4</accession>
<dbReference type="AlphaFoldDB" id="A0A5B7GVN4"/>
<name>A0A5B7GVN4_PORTR</name>
<evidence type="ECO:0000313" key="3">
    <source>
        <dbReference type="Proteomes" id="UP000324222"/>
    </source>
</evidence>
<protein>
    <submittedName>
        <fullName evidence="2">Uncharacterized protein</fullName>
    </submittedName>
</protein>
<comment type="caution">
    <text evidence="2">The sequence shown here is derived from an EMBL/GenBank/DDBJ whole genome shotgun (WGS) entry which is preliminary data.</text>
</comment>
<dbReference type="Proteomes" id="UP000324222">
    <property type="component" value="Unassembled WGS sequence"/>
</dbReference>
<gene>
    <name evidence="2" type="ORF">E2C01_055780</name>
</gene>
<evidence type="ECO:0000313" key="2">
    <source>
        <dbReference type="EMBL" id="MPC61706.1"/>
    </source>
</evidence>
<feature type="compositionally biased region" description="Polar residues" evidence="1">
    <location>
        <begin position="17"/>
        <end position="41"/>
    </location>
</feature>
<proteinExistence type="predicted"/>
<evidence type="ECO:0000256" key="1">
    <source>
        <dbReference type="SAM" id="MobiDB-lite"/>
    </source>
</evidence>
<feature type="region of interest" description="Disordered" evidence="1">
    <location>
        <begin position="1"/>
        <end position="51"/>
    </location>
</feature>
<dbReference type="EMBL" id="VSRR010018813">
    <property type="protein sequence ID" value="MPC61706.1"/>
    <property type="molecule type" value="Genomic_DNA"/>
</dbReference>
<organism evidence="2 3">
    <name type="scientific">Portunus trituberculatus</name>
    <name type="common">Swimming crab</name>
    <name type="synonym">Neptunus trituberculatus</name>
    <dbReference type="NCBI Taxonomy" id="210409"/>
    <lineage>
        <taxon>Eukaryota</taxon>
        <taxon>Metazoa</taxon>
        <taxon>Ecdysozoa</taxon>
        <taxon>Arthropoda</taxon>
        <taxon>Crustacea</taxon>
        <taxon>Multicrustacea</taxon>
        <taxon>Malacostraca</taxon>
        <taxon>Eumalacostraca</taxon>
        <taxon>Eucarida</taxon>
        <taxon>Decapoda</taxon>
        <taxon>Pleocyemata</taxon>
        <taxon>Brachyura</taxon>
        <taxon>Eubrachyura</taxon>
        <taxon>Portunoidea</taxon>
        <taxon>Portunidae</taxon>
        <taxon>Portuninae</taxon>
        <taxon>Portunus</taxon>
    </lineage>
</organism>
<reference evidence="2 3" key="1">
    <citation type="submission" date="2019-05" db="EMBL/GenBank/DDBJ databases">
        <title>Another draft genome of Portunus trituberculatus and its Hox gene families provides insights of decapod evolution.</title>
        <authorList>
            <person name="Jeong J.-H."/>
            <person name="Song I."/>
            <person name="Kim S."/>
            <person name="Choi T."/>
            <person name="Kim D."/>
            <person name="Ryu S."/>
            <person name="Kim W."/>
        </authorList>
    </citation>
    <scope>NUCLEOTIDE SEQUENCE [LARGE SCALE GENOMIC DNA]</scope>
    <source>
        <tissue evidence="2">Muscle</tissue>
    </source>
</reference>